<evidence type="ECO:0000259" key="2">
    <source>
        <dbReference type="Pfam" id="PF03781"/>
    </source>
</evidence>
<dbReference type="EMBL" id="ASSJ01000079">
    <property type="protein sequence ID" value="ERN40230.1"/>
    <property type="molecule type" value="Genomic_DNA"/>
</dbReference>
<dbReference type="PANTHER" id="PTHR23150:SF19">
    <property type="entry name" value="FORMYLGLYCINE-GENERATING ENZYME"/>
    <property type="match status" value="1"/>
</dbReference>
<evidence type="ECO:0000313" key="4">
    <source>
        <dbReference type="Proteomes" id="UP000016960"/>
    </source>
</evidence>
<dbReference type="OrthoDB" id="3981129at2"/>
<protein>
    <recommendedName>
        <fullName evidence="2">Sulfatase-modifying factor enzyme-like domain-containing protein</fullName>
    </recommendedName>
</protein>
<dbReference type="InterPro" id="IPR042095">
    <property type="entry name" value="SUMF_sf"/>
</dbReference>
<dbReference type="InParanoid" id="U5DKJ4"/>
<dbReference type="RefSeq" id="WP_022608773.1">
    <property type="nucleotide sequence ID" value="NZ_ASSJ01000079.1"/>
</dbReference>
<proteinExistence type="predicted"/>
<dbReference type="Proteomes" id="UP000016960">
    <property type="component" value="Unassembled WGS sequence"/>
</dbReference>
<reference evidence="3 4" key="1">
    <citation type="submission" date="2013-05" db="EMBL/GenBank/DDBJ databases">
        <title>Draft genome sequence of Rubidibacter lacunae KORDI 51-2.</title>
        <authorList>
            <person name="Choi D.H."/>
            <person name="Noh J.H."/>
            <person name="Kwon K.-K."/>
            <person name="Lee J.-H."/>
            <person name="Ryu J.-Y."/>
        </authorList>
    </citation>
    <scope>NUCLEOTIDE SEQUENCE [LARGE SCALE GENOMIC DNA]</scope>
    <source>
        <strain evidence="3 4">KORDI 51-2</strain>
    </source>
</reference>
<feature type="transmembrane region" description="Helical" evidence="1">
    <location>
        <begin position="12"/>
        <end position="33"/>
    </location>
</feature>
<keyword evidence="1" id="KW-0812">Transmembrane</keyword>
<name>U5DKJ4_9CHRO</name>
<dbReference type="Pfam" id="PF03781">
    <property type="entry name" value="FGE-sulfatase"/>
    <property type="match status" value="1"/>
</dbReference>
<dbReference type="GO" id="GO:0120147">
    <property type="term" value="F:formylglycine-generating oxidase activity"/>
    <property type="evidence" value="ECO:0007669"/>
    <property type="project" value="TreeGrafter"/>
</dbReference>
<accession>U5DKJ4</accession>
<comment type="caution">
    <text evidence="3">The sequence shown here is derived from an EMBL/GenBank/DDBJ whole genome shotgun (WGS) entry which is preliminary data.</text>
</comment>
<dbReference type="eggNOG" id="COG1262">
    <property type="taxonomic scope" value="Bacteria"/>
</dbReference>
<organism evidence="3 4">
    <name type="scientific">Rubidibacter lacunae KORDI 51-2</name>
    <dbReference type="NCBI Taxonomy" id="582515"/>
    <lineage>
        <taxon>Bacteria</taxon>
        <taxon>Bacillati</taxon>
        <taxon>Cyanobacteriota</taxon>
        <taxon>Cyanophyceae</taxon>
        <taxon>Oscillatoriophycideae</taxon>
        <taxon>Chroococcales</taxon>
        <taxon>Aphanothecaceae</taxon>
        <taxon>Rubidibacter</taxon>
    </lineage>
</organism>
<keyword evidence="1" id="KW-0472">Membrane</keyword>
<evidence type="ECO:0000256" key="1">
    <source>
        <dbReference type="SAM" id="Phobius"/>
    </source>
</evidence>
<sequence>MANLTLSKPPLVRFLAPILAGSAAGAIAAIWLASLPVTGGPTPVCRDDFAAVPAGEFAAGSDRAERDYGYRISALAAAPQAERVPAVEQRLRQARWFENERSRQTLSLPGFCIARNLVTNADYRAFVQATRHRIPGISATEYQQQGFLVHPYTTVERFLWTGDRYPAGTGRHPVVLVSYRDALAYARWRGNRDGIAYRLPSALEWEKAARGTDGRYFPWGDRWRDDATNWGTDPDYTTAIASYPLSRSPFGMEDAAGNIFEYSATLTANGDRVVLKGCSWDDLPGFCRAAYRHARPLASRHILFGFRLAYDSEPSKRTLK</sequence>
<dbReference type="InterPro" id="IPR016187">
    <property type="entry name" value="CTDL_fold"/>
</dbReference>
<dbReference type="InterPro" id="IPR005532">
    <property type="entry name" value="SUMF_dom"/>
</dbReference>
<dbReference type="STRING" id="582515.KR51_00031690"/>
<feature type="domain" description="Sulfatase-modifying factor enzyme-like" evidence="2">
    <location>
        <begin position="93"/>
        <end position="309"/>
    </location>
</feature>
<evidence type="ECO:0000313" key="3">
    <source>
        <dbReference type="EMBL" id="ERN40230.1"/>
    </source>
</evidence>
<dbReference type="InterPro" id="IPR051043">
    <property type="entry name" value="Sulfatase_Mod_Factor_Kinase"/>
</dbReference>
<keyword evidence="1" id="KW-1133">Transmembrane helix</keyword>
<dbReference type="PANTHER" id="PTHR23150">
    <property type="entry name" value="SULFATASE MODIFYING FACTOR 1, 2"/>
    <property type="match status" value="1"/>
</dbReference>
<dbReference type="Gene3D" id="3.90.1580.10">
    <property type="entry name" value="paralog of FGE (formylglycine-generating enzyme)"/>
    <property type="match status" value="1"/>
</dbReference>
<gene>
    <name evidence="3" type="ORF">KR51_00031690</name>
</gene>
<dbReference type="PATRIC" id="fig|582515.4.peg.3563"/>
<dbReference type="SUPFAM" id="SSF56436">
    <property type="entry name" value="C-type lectin-like"/>
    <property type="match status" value="1"/>
</dbReference>
<dbReference type="AlphaFoldDB" id="U5DKJ4"/>
<keyword evidence="4" id="KW-1185">Reference proteome</keyword>